<dbReference type="PANTHER" id="PTHR31374">
    <property type="entry name" value="AUXIN-INDUCED PROTEIN-LIKE-RELATED"/>
    <property type="match status" value="1"/>
</dbReference>
<proteinExistence type="inferred from homology"/>
<keyword evidence="3" id="KW-1185">Reference proteome</keyword>
<dbReference type="Proteomes" id="UP000626092">
    <property type="component" value="Unassembled WGS sequence"/>
</dbReference>
<dbReference type="AlphaFoldDB" id="A0A834G6T7"/>
<comment type="caution">
    <text evidence="2">The sequence shown here is derived from an EMBL/GenBank/DDBJ whole genome shotgun (WGS) entry which is preliminary data.</text>
</comment>
<sequence>MPPGISEVSGVFLSLGKPLEEGICPCPSAINLRNRVKNSWEKSCCGFAEISWPSSRSREEYKEESRGGKRKVVPEGCFSVYVGPQKQRFVIKTENANHPLFQILLEEAASEYGYNNEGPLELPCDVDLFVKVLVEMDSSDEIGQGLGLVMTRIGFSAQLG</sequence>
<comment type="similarity">
    <text evidence="1">Belongs to the ARG7 family.</text>
</comment>
<dbReference type="GO" id="GO:0009733">
    <property type="term" value="P:response to auxin"/>
    <property type="evidence" value="ECO:0007669"/>
    <property type="project" value="InterPro"/>
</dbReference>
<dbReference type="EMBL" id="WJXA01000012">
    <property type="protein sequence ID" value="KAF7124982.1"/>
    <property type="molecule type" value="Genomic_DNA"/>
</dbReference>
<gene>
    <name evidence="2" type="ORF">RHSIM_Rhsim12G0096300</name>
</gene>
<organism evidence="2 3">
    <name type="scientific">Rhododendron simsii</name>
    <name type="common">Sims's rhododendron</name>
    <dbReference type="NCBI Taxonomy" id="118357"/>
    <lineage>
        <taxon>Eukaryota</taxon>
        <taxon>Viridiplantae</taxon>
        <taxon>Streptophyta</taxon>
        <taxon>Embryophyta</taxon>
        <taxon>Tracheophyta</taxon>
        <taxon>Spermatophyta</taxon>
        <taxon>Magnoliopsida</taxon>
        <taxon>eudicotyledons</taxon>
        <taxon>Gunneridae</taxon>
        <taxon>Pentapetalae</taxon>
        <taxon>asterids</taxon>
        <taxon>Ericales</taxon>
        <taxon>Ericaceae</taxon>
        <taxon>Ericoideae</taxon>
        <taxon>Rhodoreae</taxon>
        <taxon>Rhododendron</taxon>
    </lineage>
</organism>
<name>A0A834G6T7_RHOSS</name>
<dbReference type="OrthoDB" id="660486at2759"/>
<reference evidence="2" key="1">
    <citation type="submission" date="2019-11" db="EMBL/GenBank/DDBJ databases">
        <authorList>
            <person name="Liu Y."/>
            <person name="Hou J."/>
            <person name="Li T.-Q."/>
            <person name="Guan C.-H."/>
            <person name="Wu X."/>
            <person name="Wu H.-Z."/>
            <person name="Ling F."/>
            <person name="Zhang R."/>
            <person name="Shi X.-G."/>
            <person name="Ren J.-P."/>
            <person name="Chen E.-F."/>
            <person name="Sun J.-M."/>
        </authorList>
    </citation>
    <scope>NUCLEOTIDE SEQUENCE</scope>
    <source>
        <strain evidence="2">Adult_tree_wgs_1</strain>
        <tissue evidence="2">Leaves</tissue>
    </source>
</reference>
<accession>A0A834G6T7</accession>
<dbReference type="PANTHER" id="PTHR31374:SF118">
    <property type="entry name" value="OS01G0924966 PROTEIN"/>
    <property type="match status" value="1"/>
</dbReference>
<evidence type="ECO:0000313" key="2">
    <source>
        <dbReference type="EMBL" id="KAF7124982.1"/>
    </source>
</evidence>
<evidence type="ECO:0000256" key="1">
    <source>
        <dbReference type="ARBA" id="ARBA00006974"/>
    </source>
</evidence>
<protein>
    <submittedName>
        <fullName evidence="2">Uncharacterized protein</fullName>
    </submittedName>
</protein>
<dbReference type="Pfam" id="PF02519">
    <property type="entry name" value="Auxin_inducible"/>
    <property type="match status" value="1"/>
</dbReference>
<evidence type="ECO:0000313" key="3">
    <source>
        <dbReference type="Proteomes" id="UP000626092"/>
    </source>
</evidence>
<dbReference type="InterPro" id="IPR003676">
    <property type="entry name" value="SAUR_fam"/>
</dbReference>